<dbReference type="Proteomes" id="UP000596742">
    <property type="component" value="Unassembled WGS sequence"/>
</dbReference>
<dbReference type="EMBL" id="UYJE01000118">
    <property type="protein sequence ID" value="VDH90287.1"/>
    <property type="molecule type" value="Genomic_DNA"/>
</dbReference>
<name>A0A8B6BHC2_MYTGA</name>
<keyword evidence="2" id="KW-1185">Reference proteome</keyword>
<proteinExistence type="predicted"/>
<accession>A0A8B6BHC2</accession>
<gene>
    <name evidence="1" type="ORF">MGAL_10B054862</name>
</gene>
<sequence>NRRKFSYISKNKCTSSQRSYHKQQVFGIIFNIIVHGSPWQHLIQPYEYLDRTLRPLHAWLIFRFFVKREKELSFVCVIYTSTTCEENKQENFNLVLYTGKLQLNLIIDLVETTTTRTSLELNFKFLGQLKDASGHALLYRMRYPVRIEFFT</sequence>
<evidence type="ECO:0000313" key="2">
    <source>
        <dbReference type="Proteomes" id="UP000596742"/>
    </source>
</evidence>
<protein>
    <submittedName>
        <fullName evidence="1">Uncharacterized protein</fullName>
    </submittedName>
</protein>
<feature type="non-terminal residue" evidence="1">
    <location>
        <position position="151"/>
    </location>
</feature>
<dbReference type="AlphaFoldDB" id="A0A8B6BHC2"/>
<reference evidence="1" key="1">
    <citation type="submission" date="2018-11" db="EMBL/GenBank/DDBJ databases">
        <authorList>
            <person name="Alioto T."/>
            <person name="Alioto T."/>
        </authorList>
    </citation>
    <scope>NUCLEOTIDE SEQUENCE</scope>
</reference>
<organism evidence="1 2">
    <name type="scientific">Mytilus galloprovincialis</name>
    <name type="common">Mediterranean mussel</name>
    <dbReference type="NCBI Taxonomy" id="29158"/>
    <lineage>
        <taxon>Eukaryota</taxon>
        <taxon>Metazoa</taxon>
        <taxon>Spiralia</taxon>
        <taxon>Lophotrochozoa</taxon>
        <taxon>Mollusca</taxon>
        <taxon>Bivalvia</taxon>
        <taxon>Autobranchia</taxon>
        <taxon>Pteriomorphia</taxon>
        <taxon>Mytilida</taxon>
        <taxon>Mytiloidea</taxon>
        <taxon>Mytilidae</taxon>
        <taxon>Mytilinae</taxon>
        <taxon>Mytilus</taxon>
    </lineage>
</organism>
<comment type="caution">
    <text evidence="1">The sequence shown here is derived from an EMBL/GenBank/DDBJ whole genome shotgun (WGS) entry which is preliminary data.</text>
</comment>
<feature type="non-terminal residue" evidence="1">
    <location>
        <position position="1"/>
    </location>
</feature>
<evidence type="ECO:0000313" key="1">
    <source>
        <dbReference type="EMBL" id="VDH90287.1"/>
    </source>
</evidence>